<dbReference type="AlphaFoldDB" id="A0A9W5T9M0"/>
<evidence type="ECO:0000313" key="3">
    <source>
        <dbReference type="Proteomes" id="UP001057455"/>
    </source>
</evidence>
<comment type="caution">
    <text evidence="2">The sequence shown here is derived from an EMBL/GenBank/DDBJ whole genome shotgun (WGS) entry which is preliminary data.</text>
</comment>
<dbReference type="OrthoDB" id="361778at2759"/>
<feature type="compositionally biased region" description="Polar residues" evidence="1">
    <location>
        <begin position="42"/>
        <end position="58"/>
    </location>
</feature>
<organism evidence="2 3">
    <name type="scientific">Babesia ovis</name>
    <dbReference type="NCBI Taxonomy" id="5869"/>
    <lineage>
        <taxon>Eukaryota</taxon>
        <taxon>Sar</taxon>
        <taxon>Alveolata</taxon>
        <taxon>Apicomplexa</taxon>
        <taxon>Aconoidasida</taxon>
        <taxon>Piroplasmida</taxon>
        <taxon>Babesiidae</taxon>
        <taxon>Babesia</taxon>
    </lineage>
</organism>
<proteinExistence type="predicted"/>
<name>A0A9W5T9M0_BABOV</name>
<sequence>MFPPPYRPQMFGRYPPRKHPNLRYGHNTYESPDYRSQRNHSGRSNQKSQQGPTTDVSKGQLAELTSQLYNLVAQLANLPKDAPERDEVNREITIVKAKMKKVKTEPASSAGNMNRKLLFNDLPESAKGPGNLAAWIAGKAAILQPKQIAMLATTAAGAVIEYKSLSVAEEVLRSCKKHQIAACWAPSEITQDVSKEGDHVDTEMHTDVDYNLL</sequence>
<reference evidence="2" key="1">
    <citation type="submission" date="2019-12" db="EMBL/GenBank/DDBJ databases">
        <title>Genome sequence of Babesia ovis.</title>
        <authorList>
            <person name="Yamagishi J."/>
            <person name="Sevinc F."/>
            <person name="Xuan X."/>
        </authorList>
    </citation>
    <scope>NUCLEOTIDE SEQUENCE</scope>
    <source>
        <strain evidence="2">Selcuk</strain>
    </source>
</reference>
<keyword evidence="3" id="KW-1185">Reference proteome</keyword>
<protein>
    <submittedName>
        <fullName evidence="2">ADP-glyceromanno-heptose 6-epimerase, putative</fullName>
    </submittedName>
</protein>
<feature type="region of interest" description="Disordered" evidence="1">
    <location>
        <begin position="1"/>
        <end position="58"/>
    </location>
</feature>
<evidence type="ECO:0000256" key="1">
    <source>
        <dbReference type="SAM" id="MobiDB-lite"/>
    </source>
</evidence>
<evidence type="ECO:0000313" key="2">
    <source>
        <dbReference type="EMBL" id="GFE53596.1"/>
    </source>
</evidence>
<dbReference type="Proteomes" id="UP001057455">
    <property type="component" value="Unassembled WGS sequence"/>
</dbReference>
<accession>A0A9W5T9M0</accession>
<gene>
    <name evidence="2" type="ORF">BaOVIS_010000</name>
</gene>
<dbReference type="EMBL" id="BLIY01000007">
    <property type="protein sequence ID" value="GFE53596.1"/>
    <property type="molecule type" value="Genomic_DNA"/>
</dbReference>